<dbReference type="AlphaFoldDB" id="A0A931EY28"/>
<keyword evidence="2" id="KW-1185">Reference proteome</keyword>
<evidence type="ECO:0000313" key="2">
    <source>
        <dbReference type="Proteomes" id="UP000605361"/>
    </source>
</evidence>
<dbReference type="Proteomes" id="UP000605361">
    <property type="component" value="Unassembled WGS sequence"/>
</dbReference>
<protein>
    <submittedName>
        <fullName evidence="1">Uncharacterized protein</fullName>
    </submittedName>
</protein>
<evidence type="ECO:0000313" key="1">
    <source>
        <dbReference type="EMBL" id="MBF8184806.1"/>
    </source>
</evidence>
<name>A0A931EY28_9ACTN</name>
<gene>
    <name evidence="1" type="ORF">ITP53_03420</name>
</gene>
<dbReference type="RefSeq" id="WP_195893799.1">
    <property type="nucleotide sequence ID" value="NZ_JADOGI010000006.1"/>
</dbReference>
<sequence length="271" mass="30123">MNTDEQRDLRRLLDHLERLEPWQKLTGEDSGRWQIDPRSPLAGDDAKTHPFEVSHSAWHALTVAMDHIGCLRSSLVGQLDGDRLEVRIHTHAQSSLLRGAVENGARAVWVLGPKDRLTRVTRRLALQFKETKDAERMRELLNNPASKTLQERQQRLVDLLASAGHPAEEAAKTLKTVAATYTAIVREAGELTPRLGGDVAQAVWSGCSALAHGDTFGTMSMLDKEIVARNDDIALVRVTGSISSLFWCTVAATLVIERGFQLFQERGISYR</sequence>
<proteinExistence type="predicted"/>
<reference evidence="1" key="1">
    <citation type="submission" date="2020-11" db="EMBL/GenBank/DDBJ databases">
        <title>Whole-genome analyses of Nonomuraea sp. K274.</title>
        <authorList>
            <person name="Veyisoglu A."/>
        </authorList>
    </citation>
    <scope>NUCLEOTIDE SEQUENCE</scope>
    <source>
        <strain evidence="1">K274</strain>
    </source>
</reference>
<organism evidence="1 2">
    <name type="scientific">Nonomuraea cypriaca</name>
    <dbReference type="NCBI Taxonomy" id="1187855"/>
    <lineage>
        <taxon>Bacteria</taxon>
        <taxon>Bacillati</taxon>
        <taxon>Actinomycetota</taxon>
        <taxon>Actinomycetes</taxon>
        <taxon>Streptosporangiales</taxon>
        <taxon>Streptosporangiaceae</taxon>
        <taxon>Nonomuraea</taxon>
    </lineage>
</organism>
<dbReference type="EMBL" id="JADOGI010000006">
    <property type="protein sequence ID" value="MBF8184806.1"/>
    <property type="molecule type" value="Genomic_DNA"/>
</dbReference>
<accession>A0A931EY28</accession>
<comment type="caution">
    <text evidence="1">The sequence shown here is derived from an EMBL/GenBank/DDBJ whole genome shotgun (WGS) entry which is preliminary data.</text>
</comment>